<evidence type="ECO:0000256" key="2">
    <source>
        <dbReference type="SAM" id="SignalP"/>
    </source>
</evidence>
<gene>
    <name evidence="3" type="ORF">OL497_22290</name>
</gene>
<dbReference type="Proteomes" id="UP001207742">
    <property type="component" value="Unassembled WGS sequence"/>
</dbReference>
<accession>A0ABT3IRQ5</accession>
<keyword evidence="4" id="KW-1185">Reference proteome</keyword>
<feature type="coiled-coil region" evidence="1">
    <location>
        <begin position="272"/>
        <end position="299"/>
    </location>
</feature>
<proteinExistence type="predicted"/>
<evidence type="ECO:0000313" key="3">
    <source>
        <dbReference type="EMBL" id="MCW3486649.1"/>
    </source>
</evidence>
<evidence type="ECO:0000256" key="1">
    <source>
        <dbReference type="SAM" id="Coils"/>
    </source>
</evidence>
<organism evidence="3 4">
    <name type="scientific">Chitinophaga nivalis</name>
    <dbReference type="NCBI Taxonomy" id="2991709"/>
    <lineage>
        <taxon>Bacteria</taxon>
        <taxon>Pseudomonadati</taxon>
        <taxon>Bacteroidota</taxon>
        <taxon>Chitinophagia</taxon>
        <taxon>Chitinophagales</taxon>
        <taxon>Chitinophagaceae</taxon>
        <taxon>Chitinophaga</taxon>
    </lineage>
</organism>
<dbReference type="EMBL" id="JAPDNS010000002">
    <property type="protein sequence ID" value="MCW3486649.1"/>
    <property type="molecule type" value="Genomic_DNA"/>
</dbReference>
<dbReference type="RefSeq" id="WP_264733464.1">
    <property type="nucleotide sequence ID" value="NZ_JAPDNR010000001.1"/>
</dbReference>
<evidence type="ECO:0000313" key="4">
    <source>
        <dbReference type="Proteomes" id="UP001207742"/>
    </source>
</evidence>
<reference evidence="3 4" key="1">
    <citation type="submission" date="2022-10" db="EMBL/GenBank/DDBJ databases">
        <title>Chitinophaga nivalis PC15 sp. nov., isolated from Pyeongchang county, South Korea.</title>
        <authorList>
            <person name="Trinh H.N."/>
        </authorList>
    </citation>
    <scope>NUCLEOTIDE SEQUENCE [LARGE SCALE GENOMIC DNA]</scope>
    <source>
        <strain evidence="3 4">PC14</strain>
    </source>
</reference>
<name>A0ABT3IRQ5_9BACT</name>
<keyword evidence="2" id="KW-0732">Signal</keyword>
<comment type="caution">
    <text evidence="3">The sequence shown here is derived from an EMBL/GenBank/DDBJ whole genome shotgun (WGS) entry which is preliminary data.</text>
</comment>
<keyword evidence="1" id="KW-0175">Coiled coil</keyword>
<protein>
    <submittedName>
        <fullName evidence="3">Uncharacterized protein</fullName>
    </submittedName>
</protein>
<feature type="chain" id="PRO_5045642578" evidence="2">
    <location>
        <begin position="21"/>
        <end position="771"/>
    </location>
</feature>
<feature type="signal peptide" evidence="2">
    <location>
        <begin position="1"/>
        <end position="20"/>
    </location>
</feature>
<sequence>MRYCLLQLFVYLLLAFTGFSQQVVLSPAAVTDTGYYYVHKGCKALAPVPVALYGRKEVVAKIQPHKRFVPAPVREPWITVHGNVMYDLYYQSRVDTPYAEKDIHQHTVQTTLDITIKNQYPFHIAFSTQMGNSSLFRNITGANMQFFSKDIKNMLLARARGWEAGKLKQLQELDKLRGKLDSLMDRLSGLRGWLSSPVQIQRLIEEEERRLYGRKDTLLNALKDAVTRPAQQYANLDVEGIIKKHRLYDSLQQRLATKQVPVVKELPFATLYERRKKEADSLAREAQKMESKYWALQDKYGQRKTNLLEVLSHSRNNKELTDRLGDMGLPDSILPKGYRTLLAVRSFGIGRTLVNYSELTAKDISITGVQVEYNPSYYVAFATGAVDYRFRNFILNENRPKQYLNLVRVGAGMKEGNNVILTYYTGRKQVYNVNTSAVPEAAANNDNNIMGVSLEGQWRLGRHTYFIAEAAKSSLPYYARKASGEKVLSSVFNFGSRSNEAYSVKLNTMVTRTATRISGMFKLMGRDFQSFSLYTTGSDQTAWHIRVDQPFFRKQLLLTGAVRKNDYVTHLEPASFRSNTIFKSIQATMRIRRWPVLTVGYQPTAQLMKLSEDRYMESLFYTLTGTASHFYKYRQTTMNTVLSYSQFYNRKTDSNFVYFNSRNLIANHTVFLSRFTLNGMLSAAVNEEYALYGVSGDVTCRLKKWLEVGGGLKYNQQTVYNIRQLGYVANARVQVPYFGEVALMADKGFVPGAEKKLVPNNTGRLTYTRIF</sequence>